<reference evidence="1 3" key="1">
    <citation type="submission" date="2020-12" db="EMBL/GenBank/DDBJ databases">
        <title>Concerted genomic and epigenomic changes stabilize Arabidopsis allopolyploids.</title>
        <authorList>
            <person name="Chen Z."/>
        </authorList>
    </citation>
    <scope>NUCLEOTIDE SEQUENCE [LARGE SCALE GENOMIC DNA]</scope>
    <source>
        <strain evidence="1">Allo738</strain>
        <tissue evidence="1">Leaf</tissue>
    </source>
</reference>
<sequence>MPWTAFFMFFNRTCTRLVVFFLVIL</sequence>
<evidence type="ECO:0000313" key="1">
    <source>
        <dbReference type="EMBL" id="KAG7593350.1"/>
    </source>
</evidence>
<dbReference type="EMBL" id="JAEFBK010000006">
    <property type="protein sequence ID" value="KAG7593350.1"/>
    <property type="molecule type" value="Genomic_DNA"/>
</dbReference>
<keyword evidence="3" id="KW-1185">Reference proteome</keyword>
<gene>
    <name evidence="1" type="ORF">ISN45_Aa01g021570</name>
    <name evidence="2" type="ORF">ISN45_At01g029670</name>
</gene>
<dbReference type="Proteomes" id="UP000694240">
    <property type="component" value="Chromosome 1"/>
</dbReference>
<protein>
    <submittedName>
        <fullName evidence="1">Uncharacterized protein</fullName>
    </submittedName>
</protein>
<evidence type="ECO:0000313" key="2">
    <source>
        <dbReference type="EMBL" id="KAG7647974.1"/>
    </source>
</evidence>
<dbReference type="Proteomes" id="UP000694240">
    <property type="component" value="Chromosome 6"/>
</dbReference>
<evidence type="ECO:0000313" key="3">
    <source>
        <dbReference type="Proteomes" id="UP000694240"/>
    </source>
</evidence>
<comment type="caution">
    <text evidence="1">The sequence shown here is derived from an EMBL/GenBank/DDBJ whole genome shotgun (WGS) entry which is preliminary data.</text>
</comment>
<dbReference type="AlphaFoldDB" id="A0A8T2C4M9"/>
<name>A0A8T2C4M9_9BRAS</name>
<proteinExistence type="predicted"/>
<organism evidence="1 3">
    <name type="scientific">Arabidopsis thaliana x Arabidopsis arenosa</name>
    <dbReference type="NCBI Taxonomy" id="1240361"/>
    <lineage>
        <taxon>Eukaryota</taxon>
        <taxon>Viridiplantae</taxon>
        <taxon>Streptophyta</taxon>
        <taxon>Embryophyta</taxon>
        <taxon>Tracheophyta</taxon>
        <taxon>Spermatophyta</taxon>
        <taxon>Magnoliopsida</taxon>
        <taxon>eudicotyledons</taxon>
        <taxon>Gunneridae</taxon>
        <taxon>Pentapetalae</taxon>
        <taxon>rosids</taxon>
        <taxon>malvids</taxon>
        <taxon>Brassicales</taxon>
        <taxon>Brassicaceae</taxon>
        <taxon>Camelineae</taxon>
        <taxon>Arabidopsis</taxon>
    </lineage>
</organism>
<dbReference type="EMBL" id="JAEFBK010000001">
    <property type="protein sequence ID" value="KAG7647974.1"/>
    <property type="molecule type" value="Genomic_DNA"/>
</dbReference>
<accession>A0A8T2C4M9</accession>